<evidence type="ECO:0000256" key="1">
    <source>
        <dbReference type="SAM" id="Phobius"/>
    </source>
</evidence>
<dbReference type="PRINTS" id="PR01870">
    <property type="entry name" value="CD2ANTIGEN"/>
</dbReference>
<feature type="transmembrane region" description="Helical" evidence="1">
    <location>
        <begin position="133"/>
        <end position="158"/>
    </location>
</feature>
<reference evidence="3" key="2">
    <citation type="submission" date="2016-06" db="EMBL/GenBank/DDBJ databases">
        <title>The genome of a short-lived fish provides insights into sex chromosome evolution and the genetic control of aging.</title>
        <authorList>
            <person name="Reichwald K."/>
            <person name="Felder M."/>
            <person name="Petzold A."/>
            <person name="Koch P."/>
            <person name="Groth M."/>
            <person name="Platzer M."/>
        </authorList>
    </citation>
    <scope>NUCLEOTIDE SEQUENCE</scope>
    <source>
        <tissue evidence="3">Brain</tissue>
    </source>
</reference>
<name>A0A1A8D0A3_NOTKA</name>
<keyword evidence="1" id="KW-0812">Transmembrane</keyword>
<organism evidence="3">
    <name type="scientific">Nothobranchius kadleci</name>
    <name type="common">African annual killifish</name>
    <dbReference type="NCBI Taxonomy" id="1051664"/>
    <lineage>
        <taxon>Eukaryota</taxon>
        <taxon>Metazoa</taxon>
        <taxon>Chordata</taxon>
        <taxon>Craniata</taxon>
        <taxon>Vertebrata</taxon>
        <taxon>Euteleostomi</taxon>
        <taxon>Actinopterygii</taxon>
        <taxon>Neopterygii</taxon>
        <taxon>Teleostei</taxon>
        <taxon>Neoteleostei</taxon>
        <taxon>Acanthomorphata</taxon>
        <taxon>Ovalentaria</taxon>
        <taxon>Atherinomorphae</taxon>
        <taxon>Cyprinodontiformes</taxon>
        <taxon>Nothobranchiidae</taxon>
        <taxon>Nothobranchius</taxon>
    </lineage>
</organism>
<keyword evidence="1" id="KW-0472">Membrane</keyword>
<reference evidence="3" key="1">
    <citation type="submission" date="2016-05" db="EMBL/GenBank/DDBJ databases">
        <authorList>
            <person name="Lavstsen T."/>
            <person name="Jespersen J.S."/>
        </authorList>
    </citation>
    <scope>NUCLEOTIDE SEQUENCE</scope>
    <source>
        <tissue evidence="3">Brain</tissue>
    </source>
</reference>
<sequence>MEQFLLLAMLAVGTHGFSAWFPVPETKCDFTHNTSLPCAPVVGGTVFIRLKANITGYQLNCFKNQEKLFSFKKNKLTSMAAYVNRTEFLISNGTLKFTSVEKSDSGQYRVEVFDSDGKHAQDIKFNLEVKENIYPIVILVCVGLGALLIVLLCCCVCCKVKRRRKSGKCQVKDTKELSSLD</sequence>
<gene>
    <name evidence="3" type="primary">JAM2B</name>
</gene>
<dbReference type="InterPro" id="IPR036179">
    <property type="entry name" value="Ig-like_dom_sf"/>
</dbReference>
<keyword evidence="2" id="KW-0732">Signal</keyword>
<dbReference type="InterPro" id="IPR013783">
    <property type="entry name" value="Ig-like_fold"/>
</dbReference>
<feature type="signal peptide" evidence="2">
    <location>
        <begin position="1"/>
        <end position="16"/>
    </location>
</feature>
<dbReference type="EMBL" id="HADZ01020767">
    <property type="protein sequence ID" value="SBP84708.1"/>
    <property type="molecule type" value="Transcribed_RNA"/>
</dbReference>
<accession>A0A1A8D0A3</accession>
<proteinExistence type="predicted"/>
<keyword evidence="1" id="KW-1133">Transmembrane helix</keyword>
<protein>
    <submittedName>
        <fullName evidence="3">Junctional adhesion molecule 2b</fullName>
    </submittedName>
</protein>
<dbReference type="Gene3D" id="2.60.40.10">
    <property type="entry name" value="Immunoglobulins"/>
    <property type="match status" value="1"/>
</dbReference>
<evidence type="ECO:0000313" key="3">
    <source>
        <dbReference type="EMBL" id="SBP84708.1"/>
    </source>
</evidence>
<dbReference type="InterPro" id="IPR015632">
    <property type="entry name" value="CD2"/>
</dbReference>
<dbReference type="AlphaFoldDB" id="A0A1A8D0A3"/>
<evidence type="ECO:0000256" key="2">
    <source>
        <dbReference type="SAM" id="SignalP"/>
    </source>
</evidence>
<dbReference type="SUPFAM" id="SSF48726">
    <property type="entry name" value="Immunoglobulin"/>
    <property type="match status" value="1"/>
</dbReference>
<feature type="chain" id="PRO_5008368032" evidence="2">
    <location>
        <begin position="17"/>
        <end position="181"/>
    </location>
</feature>